<evidence type="ECO:0000256" key="4">
    <source>
        <dbReference type="ARBA" id="ARBA00023163"/>
    </source>
</evidence>
<dbReference type="CDD" id="cd12148">
    <property type="entry name" value="fungal_TF_MHR"/>
    <property type="match status" value="1"/>
</dbReference>
<evidence type="ECO:0000313" key="9">
    <source>
        <dbReference type="Proteomes" id="UP000241462"/>
    </source>
</evidence>
<keyword evidence="9" id="KW-1185">Reference proteome</keyword>
<dbReference type="Pfam" id="PF04082">
    <property type="entry name" value="Fungal_trans"/>
    <property type="match status" value="1"/>
</dbReference>
<dbReference type="InterPro" id="IPR007219">
    <property type="entry name" value="XnlR_reg_dom"/>
</dbReference>
<comment type="subcellular location">
    <subcellularLocation>
        <location evidence="1">Nucleus</location>
    </subcellularLocation>
</comment>
<sequence length="530" mass="58303">MDYQSNTQPRNHDFSSLPPDLQALVDFYFSQVYPLPSYAFLHPATTIRQAAEGTLETSLAYALAAVASYHQSPAQSRSDMEVHWIERTEDLTWKHLEAPTLPRLQALLLAVLYRVETGAFQRAFMLSSIAARAAAAMRLNHEQAVPASASASALSSALRDSEQGRIRQEVRRRVMWCLKLVERYFCMGLPEFELCPVESISLELPCAEGHEQADLHTSDHGAYRLYVKLEMLRRDIVKLTRSLAVNDASFAKLPSIMRDFESHLEQIGSSLPLSSASIGRLVTTPYLPRHLIAQLSYHQCHCDLYRILLAGPYREAAAVAAAPTVLDTLTATLSSLDPALLPKAEQLCLHHATAIVDLLATLNQASPRAQLLEFDTAICGYHAVRVLLHIAQLGNVGGGGSGDARQPPRPSEEWALSRAELCMASLKRFFPTSRLVQPILDEMRRAIEVFAARRAGGAGGGGASGTSRLASPGLPGHTGGGQGASKDQAAARVRQRLAIHSLLRQADFTEDEDQQQQQQQQQHQQQQQQQ</sequence>
<keyword evidence="4" id="KW-0804">Transcription</keyword>
<keyword evidence="5" id="KW-0539">Nucleus</keyword>
<evidence type="ECO:0000256" key="3">
    <source>
        <dbReference type="ARBA" id="ARBA00023015"/>
    </source>
</evidence>
<evidence type="ECO:0000313" key="8">
    <source>
        <dbReference type="EMBL" id="PSR88659.1"/>
    </source>
</evidence>
<evidence type="ECO:0000256" key="6">
    <source>
        <dbReference type="SAM" id="MobiDB-lite"/>
    </source>
</evidence>
<accession>A0A2T3AAC3</accession>
<keyword evidence="2" id="KW-0479">Metal-binding</keyword>
<dbReference type="EMBL" id="KZ678426">
    <property type="protein sequence ID" value="PSR88659.1"/>
    <property type="molecule type" value="Genomic_DNA"/>
</dbReference>
<evidence type="ECO:0000259" key="7">
    <source>
        <dbReference type="Pfam" id="PF04082"/>
    </source>
</evidence>
<feature type="domain" description="Xylanolytic transcriptional activator regulatory" evidence="7">
    <location>
        <begin position="26"/>
        <end position="224"/>
    </location>
</feature>
<protein>
    <recommendedName>
        <fullName evidence="7">Xylanolytic transcriptional activator regulatory domain-containing protein</fullName>
    </recommendedName>
</protein>
<dbReference type="OrthoDB" id="103349at2759"/>
<feature type="non-terminal residue" evidence="8">
    <location>
        <position position="530"/>
    </location>
</feature>
<dbReference type="GO" id="GO:0000981">
    <property type="term" value="F:DNA-binding transcription factor activity, RNA polymerase II-specific"/>
    <property type="evidence" value="ECO:0007669"/>
    <property type="project" value="InterPro"/>
</dbReference>
<name>A0A2T3AAC3_9PEZI</name>
<dbReference type="PANTHER" id="PTHR47338:SF7">
    <property type="entry name" value="ZN(II)2CYS6 TRANSCRIPTION FACTOR (EUROFUNG)"/>
    <property type="match status" value="1"/>
</dbReference>
<dbReference type="AlphaFoldDB" id="A0A2T3AAC3"/>
<gene>
    <name evidence="8" type="ORF">BD289DRAFT_366853</name>
</gene>
<dbReference type="InParanoid" id="A0A2T3AAC3"/>
<dbReference type="STRING" id="2025994.A0A2T3AAC3"/>
<feature type="compositionally biased region" description="Low complexity" evidence="6">
    <location>
        <begin position="515"/>
        <end position="530"/>
    </location>
</feature>
<organism evidence="8 9">
    <name type="scientific">Coniella lustricola</name>
    <dbReference type="NCBI Taxonomy" id="2025994"/>
    <lineage>
        <taxon>Eukaryota</taxon>
        <taxon>Fungi</taxon>
        <taxon>Dikarya</taxon>
        <taxon>Ascomycota</taxon>
        <taxon>Pezizomycotina</taxon>
        <taxon>Sordariomycetes</taxon>
        <taxon>Sordariomycetidae</taxon>
        <taxon>Diaporthales</taxon>
        <taxon>Schizoparmaceae</taxon>
        <taxon>Coniella</taxon>
    </lineage>
</organism>
<dbReference type="InterPro" id="IPR050815">
    <property type="entry name" value="TF_fung"/>
</dbReference>
<evidence type="ECO:0000256" key="2">
    <source>
        <dbReference type="ARBA" id="ARBA00022723"/>
    </source>
</evidence>
<proteinExistence type="predicted"/>
<keyword evidence="3" id="KW-0805">Transcription regulation</keyword>
<dbReference type="GO" id="GO:0008270">
    <property type="term" value="F:zinc ion binding"/>
    <property type="evidence" value="ECO:0007669"/>
    <property type="project" value="InterPro"/>
</dbReference>
<reference evidence="8 9" key="1">
    <citation type="journal article" date="2018" name="Mycol. Prog.">
        <title>Coniella lustricola, a new species from submerged detritus.</title>
        <authorList>
            <person name="Raudabaugh D.B."/>
            <person name="Iturriaga T."/>
            <person name="Carver A."/>
            <person name="Mondo S."/>
            <person name="Pangilinan J."/>
            <person name="Lipzen A."/>
            <person name="He G."/>
            <person name="Amirebrahimi M."/>
            <person name="Grigoriev I.V."/>
            <person name="Miller A.N."/>
        </authorList>
    </citation>
    <scope>NUCLEOTIDE SEQUENCE [LARGE SCALE GENOMIC DNA]</scope>
    <source>
        <strain evidence="8 9">B22-T-1</strain>
    </source>
</reference>
<feature type="region of interest" description="Disordered" evidence="6">
    <location>
        <begin position="455"/>
        <end position="530"/>
    </location>
</feature>
<dbReference type="PANTHER" id="PTHR47338">
    <property type="entry name" value="ZN(II)2CYS6 TRANSCRIPTION FACTOR (EUROFUNG)-RELATED"/>
    <property type="match status" value="1"/>
</dbReference>
<feature type="compositionally biased region" description="Low complexity" evidence="6">
    <location>
        <begin position="465"/>
        <end position="475"/>
    </location>
</feature>
<dbReference type="GO" id="GO:0005634">
    <property type="term" value="C:nucleus"/>
    <property type="evidence" value="ECO:0007669"/>
    <property type="project" value="UniProtKB-SubCell"/>
</dbReference>
<evidence type="ECO:0000256" key="1">
    <source>
        <dbReference type="ARBA" id="ARBA00004123"/>
    </source>
</evidence>
<dbReference type="GO" id="GO:0006351">
    <property type="term" value="P:DNA-templated transcription"/>
    <property type="evidence" value="ECO:0007669"/>
    <property type="project" value="InterPro"/>
</dbReference>
<dbReference type="GO" id="GO:0003677">
    <property type="term" value="F:DNA binding"/>
    <property type="evidence" value="ECO:0007669"/>
    <property type="project" value="InterPro"/>
</dbReference>
<dbReference type="Proteomes" id="UP000241462">
    <property type="component" value="Unassembled WGS sequence"/>
</dbReference>
<evidence type="ECO:0000256" key="5">
    <source>
        <dbReference type="ARBA" id="ARBA00023242"/>
    </source>
</evidence>